<dbReference type="CDD" id="cd07043">
    <property type="entry name" value="STAS_anti-anti-sigma_factors"/>
    <property type="match status" value="1"/>
</dbReference>
<dbReference type="PANTHER" id="PTHR33495">
    <property type="entry name" value="ANTI-SIGMA FACTOR ANTAGONIST TM_1081-RELATED-RELATED"/>
    <property type="match status" value="1"/>
</dbReference>
<dbReference type="PROSITE" id="PS50801">
    <property type="entry name" value="STAS"/>
    <property type="match status" value="1"/>
</dbReference>
<comment type="caution">
    <text evidence="4">The sequence shown here is derived from an EMBL/GenBank/DDBJ whole genome shotgun (WGS) entry which is preliminary data.</text>
</comment>
<evidence type="ECO:0000313" key="4">
    <source>
        <dbReference type="EMBL" id="MBE9079605.1"/>
    </source>
</evidence>
<dbReference type="Gene3D" id="3.30.750.24">
    <property type="entry name" value="STAS domain"/>
    <property type="match status" value="1"/>
</dbReference>
<dbReference type="SUPFAM" id="SSF52091">
    <property type="entry name" value="SpoIIaa-like"/>
    <property type="match status" value="1"/>
</dbReference>
<sequence length="106" mass="11765">MDASTALIEPSGILDSIKGEAFRTQVEAALQSGAKVLLIDLKEITFVDSSGLGALVSVLKRVRARDCEMYICSMNDQVRMLFELTSMDQVFEIFPDRSAFESRAIR</sequence>
<dbReference type="Proteomes" id="UP000636505">
    <property type="component" value="Unassembled WGS sequence"/>
</dbReference>
<protein>
    <recommendedName>
        <fullName evidence="2">Anti-sigma factor antagonist</fullName>
    </recommendedName>
</protein>
<evidence type="ECO:0000313" key="5">
    <source>
        <dbReference type="Proteomes" id="UP000636505"/>
    </source>
</evidence>
<organism evidence="4 5">
    <name type="scientific">Vasconcelosia minhoensis LEGE 07310</name>
    <dbReference type="NCBI Taxonomy" id="915328"/>
    <lineage>
        <taxon>Bacteria</taxon>
        <taxon>Bacillati</taxon>
        <taxon>Cyanobacteriota</taxon>
        <taxon>Cyanophyceae</taxon>
        <taxon>Nodosilineales</taxon>
        <taxon>Cymatolegaceae</taxon>
        <taxon>Vasconcelosia</taxon>
        <taxon>Vasconcelosia minhoensis</taxon>
    </lineage>
</organism>
<comment type="similarity">
    <text evidence="1 2">Belongs to the anti-sigma-factor antagonist family.</text>
</comment>
<evidence type="ECO:0000256" key="2">
    <source>
        <dbReference type="RuleBase" id="RU003749"/>
    </source>
</evidence>
<evidence type="ECO:0000256" key="1">
    <source>
        <dbReference type="ARBA" id="ARBA00009013"/>
    </source>
</evidence>
<proteinExistence type="inferred from homology"/>
<dbReference type="InterPro" id="IPR003658">
    <property type="entry name" value="Anti-sigma_ant"/>
</dbReference>
<reference evidence="4" key="1">
    <citation type="submission" date="2020-10" db="EMBL/GenBank/DDBJ databases">
        <authorList>
            <person name="Castelo-Branco R."/>
            <person name="Eusebio N."/>
            <person name="Adriana R."/>
            <person name="Vieira A."/>
            <person name="Brugerolle De Fraissinette N."/>
            <person name="Rezende De Castro R."/>
            <person name="Schneider M.P."/>
            <person name="Vasconcelos V."/>
            <person name="Leao P.N."/>
        </authorList>
    </citation>
    <scope>NUCLEOTIDE SEQUENCE</scope>
    <source>
        <strain evidence="4">LEGE 07310</strain>
    </source>
</reference>
<dbReference type="PANTHER" id="PTHR33495:SF2">
    <property type="entry name" value="ANTI-SIGMA FACTOR ANTAGONIST TM_1081-RELATED"/>
    <property type="match status" value="1"/>
</dbReference>
<feature type="domain" description="STAS" evidence="3">
    <location>
        <begin position="1"/>
        <end position="106"/>
    </location>
</feature>
<dbReference type="EMBL" id="JADEXG010000061">
    <property type="protein sequence ID" value="MBE9079605.1"/>
    <property type="molecule type" value="Genomic_DNA"/>
</dbReference>
<name>A0A8J7ASM5_9CYAN</name>
<dbReference type="AlphaFoldDB" id="A0A8J7ASM5"/>
<dbReference type="InterPro" id="IPR036513">
    <property type="entry name" value="STAS_dom_sf"/>
</dbReference>
<dbReference type="NCBIfam" id="TIGR00377">
    <property type="entry name" value="ant_ant_sig"/>
    <property type="match status" value="1"/>
</dbReference>
<dbReference type="GO" id="GO:0043856">
    <property type="term" value="F:anti-sigma factor antagonist activity"/>
    <property type="evidence" value="ECO:0007669"/>
    <property type="project" value="InterPro"/>
</dbReference>
<gene>
    <name evidence="4" type="ORF">IQ241_20275</name>
</gene>
<accession>A0A8J7ASM5</accession>
<keyword evidence="5" id="KW-1185">Reference proteome</keyword>
<dbReference type="Pfam" id="PF01740">
    <property type="entry name" value="STAS"/>
    <property type="match status" value="1"/>
</dbReference>
<dbReference type="RefSeq" id="WP_193910730.1">
    <property type="nucleotide sequence ID" value="NZ_JADEXG010000061.1"/>
</dbReference>
<dbReference type="InterPro" id="IPR002645">
    <property type="entry name" value="STAS_dom"/>
</dbReference>
<evidence type="ECO:0000259" key="3">
    <source>
        <dbReference type="PROSITE" id="PS50801"/>
    </source>
</evidence>